<feature type="domain" description="HTH araC/xylS-type" evidence="4">
    <location>
        <begin position="225"/>
        <end position="326"/>
    </location>
</feature>
<keyword evidence="2" id="KW-0238">DNA-binding</keyword>
<dbReference type="InterPro" id="IPR009057">
    <property type="entry name" value="Homeodomain-like_sf"/>
</dbReference>
<accession>A0ABW2ZSS3</accession>
<evidence type="ECO:0000256" key="2">
    <source>
        <dbReference type="ARBA" id="ARBA00023125"/>
    </source>
</evidence>
<dbReference type="PANTHER" id="PTHR46796">
    <property type="entry name" value="HTH-TYPE TRANSCRIPTIONAL ACTIVATOR RHAS-RELATED"/>
    <property type="match status" value="1"/>
</dbReference>
<comment type="caution">
    <text evidence="5">The sequence shown here is derived from an EMBL/GenBank/DDBJ whole genome shotgun (WGS) entry which is preliminary data.</text>
</comment>
<dbReference type="Pfam" id="PF12833">
    <property type="entry name" value="HTH_18"/>
    <property type="match status" value="1"/>
</dbReference>
<organism evidence="5 6">
    <name type="scientific">Microbacterium koreense</name>
    <dbReference type="NCBI Taxonomy" id="323761"/>
    <lineage>
        <taxon>Bacteria</taxon>
        <taxon>Bacillati</taxon>
        <taxon>Actinomycetota</taxon>
        <taxon>Actinomycetes</taxon>
        <taxon>Micrococcales</taxon>
        <taxon>Microbacteriaceae</taxon>
        <taxon>Microbacterium</taxon>
    </lineage>
</organism>
<proteinExistence type="predicted"/>
<evidence type="ECO:0000313" key="5">
    <source>
        <dbReference type="EMBL" id="MFD0781660.1"/>
    </source>
</evidence>
<keyword evidence="6" id="KW-1185">Reference proteome</keyword>
<evidence type="ECO:0000256" key="3">
    <source>
        <dbReference type="ARBA" id="ARBA00023163"/>
    </source>
</evidence>
<evidence type="ECO:0000313" key="6">
    <source>
        <dbReference type="Proteomes" id="UP001597042"/>
    </source>
</evidence>
<keyword evidence="1" id="KW-0805">Transcription regulation</keyword>
<gene>
    <name evidence="5" type="ORF">ACFQZV_10195</name>
</gene>
<protein>
    <submittedName>
        <fullName evidence="5">AraC family transcriptional regulator</fullName>
    </submittedName>
</protein>
<dbReference type="InterPro" id="IPR035418">
    <property type="entry name" value="AraC-bd_2"/>
</dbReference>
<dbReference type="PROSITE" id="PS00041">
    <property type="entry name" value="HTH_ARAC_FAMILY_1"/>
    <property type="match status" value="1"/>
</dbReference>
<dbReference type="InterPro" id="IPR018062">
    <property type="entry name" value="HTH_AraC-typ_CS"/>
</dbReference>
<dbReference type="RefSeq" id="WP_378749180.1">
    <property type="nucleotide sequence ID" value="NZ_JBHSSV010000001.1"/>
</dbReference>
<dbReference type="PANTHER" id="PTHR46796:SF12">
    <property type="entry name" value="HTH-TYPE DNA-BINDING TRANSCRIPTIONAL ACTIVATOR EUTR"/>
    <property type="match status" value="1"/>
</dbReference>
<evidence type="ECO:0000259" key="4">
    <source>
        <dbReference type="PROSITE" id="PS01124"/>
    </source>
</evidence>
<name>A0ABW2ZSS3_9MICO</name>
<dbReference type="Pfam" id="PF14525">
    <property type="entry name" value="AraC_binding_2"/>
    <property type="match status" value="1"/>
</dbReference>
<dbReference type="SMART" id="SM00342">
    <property type="entry name" value="HTH_ARAC"/>
    <property type="match status" value="1"/>
</dbReference>
<evidence type="ECO:0000256" key="1">
    <source>
        <dbReference type="ARBA" id="ARBA00023015"/>
    </source>
</evidence>
<dbReference type="EMBL" id="JBHTIM010000001">
    <property type="protein sequence ID" value="MFD0781660.1"/>
    <property type="molecule type" value="Genomic_DNA"/>
</dbReference>
<dbReference type="Gene3D" id="1.10.10.60">
    <property type="entry name" value="Homeodomain-like"/>
    <property type="match status" value="1"/>
</dbReference>
<sequence length="332" mass="36050">MPAARLAELITTEGFRTAQHVTDIDEFVSLASPPTRPHRILTHDRVGSLDACLHVIDGGAISLAHLSYGGGVTVIPGDTAPDTFLFPITLTGQAHLRYGRDELDVTGHDATVIAPYREFRSDISSDYDQVIVTVKQDVVEHAVRRLTGDDGNIAERFSDVQTFHLAASAVSMLHSTALLVLEGASPANAQLIRHQMHVAVEAIVLSMPAFHGGPHTERLHSKRVSDAIAFMEAHVAEPLALARVADAVGVSARGLQRAFRRELGETPSEWLRDHRLTRAEALLRTAEPGSTTVTEIAMQCGFFHPGEFSVTFRERFGISPSAVLQAKPSPIR</sequence>
<dbReference type="PROSITE" id="PS01124">
    <property type="entry name" value="HTH_ARAC_FAMILY_2"/>
    <property type="match status" value="1"/>
</dbReference>
<keyword evidence="3" id="KW-0804">Transcription</keyword>
<dbReference type="SUPFAM" id="SSF46689">
    <property type="entry name" value="Homeodomain-like"/>
    <property type="match status" value="2"/>
</dbReference>
<dbReference type="InterPro" id="IPR050204">
    <property type="entry name" value="AraC_XylS_family_regulators"/>
</dbReference>
<dbReference type="InterPro" id="IPR018060">
    <property type="entry name" value="HTH_AraC"/>
</dbReference>
<dbReference type="Proteomes" id="UP001597042">
    <property type="component" value="Unassembled WGS sequence"/>
</dbReference>
<reference evidence="6" key="1">
    <citation type="journal article" date="2019" name="Int. J. Syst. Evol. Microbiol.">
        <title>The Global Catalogue of Microorganisms (GCM) 10K type strain sequencing project: providing services to taxonomists for standard genome sequencing and annotation.</title>
        <authorList>
            <consortium name="The Broad Institute Genomics Platform"/>
            <consortium name="The Broad Institute Genome Sequencing Center for Infectious Disease"/>
            <person name="Wu L."/>
            <person name="Ma J."/>
        </authorList>
    </citation>
    <scope>NUCLEOTIDE SEQUENCE [LARGE SCALE GENOMIC DNA]</scope>
    <source>
        <strain evidence="6">CCUG 50754</strain>
    </source>
</reference>